<dbReference type="InterPro" id="IPR016082">
    <property type="entry name" value="Ribosomal_uL30_ferredoxin-like"/>
</dbReference>
<evidence type="ECO:0000256" key="3">
    <source>
        <dbReference type="ARBA" id="ARBA00022980"/>
    </source>
</evidence>
<evidence type="ECO:0000313" key="8">
    <source>
        <dbReference type="EMBL" id="QND71829.1"/>
    </source>
</evidence>
<proteinExistence type="inferred from homology"/>
<dbReference type="PIRSF" id="PIRSF002211">
    <property type="entry name" value="Ribosomal_L30_bac-type"/>
    <property type="match status" value="1"/>
</dbReference>
<organism evidence="7 9">
    <name type="scientific">Tardiphaga robiniae</name>
    <dbReference type="NCBI Taxonomy" id="943830"/>
    <lineage>
        <taxon>Bacteria</taxon>
        <taxon>Pseudomonadati</taxon>
        <taxon>Pseudomonadota</taxon>
        <taxon>Alphaproteobacteria</taxon>
        <taxon>Hyphomicrobiales</taxon>
        <taxon>Nitrobacteraceae</taxon>
        <taxon>Tardiphaga</taxon>
    </lineage>
</organism>
<reference evidence="8" key="3">
    <citation type="journal article" date="2020" name="Mol. Plant Microbe Interact.">
        <title>Complete genome sequences of four natural Pseudomonas isolates that catabolize a wide range of aromatic compounds relevant to lignin valorization.</title>
        <authorList>
            <person name="Hatmaker E.A."/>
            <person name="Presle G."/>
            <person name="Cannon O."/>
            <person name="Guss A.M."/>
            <person name="Elkins J.G."/>
        </authorList>
    </citation>
    <scope>NUCLEOTIDE SEQUENCE</scope>
    <source>
        <strain evidence="8">581</strain>
    </source>
</reference>
<evidence type="ECO:0000256" key="4">
    <source>
        <dbReference type="ARBA" id="ARBA00023274"/>
    </source>
</evidence>
<keyword evidence="9" id="KW-1185">Reference proteome</keyword>
<reference evidence="10" key="2">
    <citation type="journal article" date="2020" name="Mol. Plant Microbe">
        <title>Rhizobial microsymbionts of the narrowly endemic Oxytropis species growing in Kamchatka are characterized by significant genetic diversity and possess a set of genes that are associated with T3SS and T6SS secretion systems and can affect the development of symbiosis.</title>
        <authorList>
            <person name="Safronova V."/>
            <person name="Guro P."/>
            <person name="Sazanova A."/>
            <person name="Kuznetsova I."/>
            <person name="Belimov A."/>
            <person name="Yakubov V."/>
            <person name="Chirak E."/>
            <person name="Afonin A."/>
            <person name="Gogolev Y."/>
            <person name="Andronov E."/>
            <person name="Tikhonovich I."/>
        </authorList>
    </citation>
    <scope>NUCLEOTIDE SEQUENCE [LARGE SCALE GENOMIC DNA]</scope>
    <source>
        <strain evidence="10">581</strain>
    </source>
</reference>
<evidence type="ECO:0000256" key="5">
    <source>
        <dbReference type="HAMAP-Rule" id="MF_01371"/>
    </source>
</evidence>
<protein>
    <recommendedName>
        <fullName evidence="5">Large ribosomal subunit protein uL30</fullName>
    </recommendedName>
</protein>
<dbReference type="NCBIfam" id="TIGR01308">
    <property type="entry name" value="rpmD_bact"/>
    <property type="match status" value="1"/>
</dbReference>
<evidence type="ECO:0000259" key="6">
    <source>
        <dbReference type="Pfam" id="PF00327"/>
    </source>
</evidence>
<dbReference type="PANTHER" id="PTHR15892:SF2">
    <property type="entry name" value="LARGE RIBOSOMAL SUBUNIT PROTEIN UL30M"/>
    <property type="match status" value="1"/>
</dbReference>
<comment type="similarity">
    <text evidence="1 5">Belongs to the universal ribosomal protein uL30 family.</text>
</comment>
<dbReference type="Gene3D" id="3.30.1390.20">
    <property type="entry name" value="Ribosomal protein L30, ferredoxin-like fold domain"/>
    <property type="match status" value="1"/>
</dbReference>
<evidence type="ECO:0000313" key="7">
    <source>
        <dbReference type="EMBL" id="KZD24005.1"/>
    </source>
</evidence>
<dbReference type="HAMAP" id="MF_01371_B">
    <property type="entry name" value="Ribosomal_uL30_B"/>
    <property type="match status" value="1"/>
</dbReference>
<gene>
    <name evidence="5 8" type="primary">rpmD</name>
    <name evidence="7" type="ORF">A4A58_24440</name>
    <name evidence="8" type="ORF">HB776_11775</name>
</gene>
<dbReference type="SUPFAM" id="SSF55129">
    <property type="entry name" value="Ribosomal protein L30p/L7e"/>
    <property type="match status" value="1"/>
</dbReference>
<dbReference type="AlphaFoldDB" id="A0A163ZY50"/>
<dbReference type="GO" id="GO:0022625">
    <property type="term" value="C:cytosolic large ribosomal subunit"/>
    <property type="evidence" value="ECO:0007669"/>
    <property type="project" value="TreeGrafter"/>
</dbReference>
<dbReference type="InterPro" id="IPR005996">
    <property type="entry name" value="Ribosomal_uL30_bac-type"/>
</dbReference>
<dbReference type="GO" id="GO:0003735">
    <property type="term" value="F:structural constituent of ribosome"/>
    <property type="evidence" value="ECO:0007669"/>
    <property type="project" value="InterPro"/>
</dbReference>
<dbReference type="InterPro" id="IPR036919">
    <property type="entry name" value="Ribo_uL30_ferredoxin-like_sf"/>
</dbReference>
<dbReference type="OrthoDB" id="9812790at2"/>
<dbReference type="PANTHER" id="PTHR15892">
    <property type="entry name" value="MITOCHONDRIAL RIBOSOMAL PROTEIN L30"/>
    <property type="match status" value="1"/>
</dbReference>
<evidence type="ECO:0000313" key="10">
    <source>
        <dbReference type="Proteomes" id="UP000515291"/>
    </source>
</evidence>
<dbReference type="Pfam" id="PF00327">
    <property type="entry name" value="Ribosomal_L30"/>
    <property type="match status" value="1"/>
</dbReference>
<name>A0A163ZY50_9BRAD</name>
<feature type="domain" description="Large ribosomal subunit protein uL30-like ferredoxin-like fold" evidence="6">
    <location>
        <begin position="8"/>
        <end position="58"/>
    </location>
</feature>
<evidence type="ECO:0000256" key="2">
    <source>
        <dbReference type="ARBA" id="ARBA00011838"/>
    </source>
</evidence>
<dbReference type="STRING" id="943830.A4A58_24440"/>
<dbReference type="RefSeq" id="WP_068731463.1">
    <property type="nucleotide sequence ID" value="NZ_CP050292.1"/>
</dbReference>
<dbReference type="GO" id="GO:0006412">
    <property type="term" value="P:translation"/>
    <property type="evidence" value="ECO:0007669"/>
    <property type="project" value="UniProtKB-UniRule"/>
</dbReference>
<evidence type="ECO:0000313" key="9">
    <source>
        <dbReference type="Proteomes" id="UP000076574"/>
    </source>
</evidence>
<dbReference type="KEGG" id="trb:HB776_11775"/>
<keyword evidence="3 5" id="KW-0689">Ribosomal protein</keyword>
<comment type="subunit">
    <text evidence="2 5">Part of the 50S ribosomal subunit.</text>
</comment>
<dbReference type="CDD" id="cd01658">
    <property type="entry name" value="Ribosomal_L30"/>
    <property type="match status" value="1"/>
</dbReference>
<evidence type="ECO:0000256" key="1">
    <source>
        <dbReference type="ARBA" id="ARBA00007594"/>
    </source>
</evidence>
<dbReference type="Proteomes" id="UP000515291">
    <property type="component" value="Chromosome"/>
</dbReference>
<dbReference type="EMBL" id="CP050292">
    <property type="protein sequence ID" value="QND71829.1"/>
    <property type="molecule type" value="Genomic_DNA"/>
</dbReference>
<keyword evidence="4 5" id="KW-0687">Ribonucleoprotein</keyword>
<sequence length="64" mass="7231">MAKAAKMIKVEQVASAIRRHHSQRSTLIGLKLNKIGRVSELQDTPEVRGMITKVQHLVRVVEDK</sequence>
<accession>A0A163ZY50</accession>
<dbReference type="Proteomes" id="UP000076574">
    <property type="component" value="Unassembled WGS sequence"/>
</dbReference>
<dbReference type="EMBL" id="LVYV01000006">
    <property type="protein sequence ID" value="KZD24005.1"/>
    <property type="molecule type" value="Genomic_DNA"/>
</dbReference>
<reference evidence="7 9" key="1">
    <citation type="submission" date="2016-03" db="EMBL/GenBank/DDBJ databases">
        <title>Microsymbionts genomes from the relict species Vavilovia formosa (Stev.) Fed.</title>
        <authorList>
            <person name="Kopat V."/>
            <person name="Chirak E."/>
            <person name="Kimeklis A."/>
            <person name="Andronov E."/>
        </authorList>
    </citation>
    <scope>NUCLEOTIDE SEQUENCE [LARGE SCALE GENOMIC DNA]</scope>
    <source>
        <strain evidence="7 9">Vaf07</strain>
    </source>
</reference>